<proteinExistence type="predicted"/>
<dbReference type="InterPro" id="IPR011636">
    <property type="entry name" value="DoxA"/>
</dbReference>
<protein>
    <submittedName>
        <fullName evidence="4">Quinol oxidase</fullName>
    </submittedName>
</protein>
<dbReference type="InterPro" id="IPR007301">
    <property type="entry name" value="DoxD"/>
</dbReference>
<dbReference type="Pfam" id="PF07680">
    <property type="entry name" value="DoxA"/>
    <property type="match status" value="1"/>
</dbReference>
<feature type="transmembrane region" description="Helical" evidence="1">
    <location>
        <begin position="24"/>
        <end position="43"/>
    </location>
</feature>
<gene>
    <name evidence="4" type="ORF">FVF58_06845</name>
</gene>
<organism evidence="4 5">
    <name type="scientific">Paraburkholderia panacisoli</name>
    <dbReference type="NCBI Taxonomy" id="2603818"/>
    <lineage>
        <taxon>Bacteria</taxon>
        <taxon>Pseudomonadati</taxon>
        <taxon>Pseudomonadota</taxon>
        <taxon>Betaproteobacteria</taxon>
        <taxon>Burkholderiales</taxon>
        <taxon>Burkholderiaceae</taxon>
        <taxon>Paraburkholderia</taxon>
    </lineage>
</organism>
<feature type="domain" description="TQO small subunit DoxD" evidence="2">
    <location>
        <begin position="31"/>
        <end position="180"/>
    </location>
</feature>
<feature type="transmembrane region" description="Helical" evidence="1">
    <location>
        <begin position="90"/>
        <end position="112"/>
    </location>
</feature>
<evidence type="ECO:0000259" key="3">
    <source>
        <dbReference type="Pfam" id="PF07680"/>
    </source>
</evidence>
<feature type="domain" description="Thiosulphate:quinone oxidoreductase small subunit DoxA" evidence="3">
    <location>
        <begin position="223"/>
        <end position="356"/>
    </location>
</feature>
<keyword evidence="1" id="KW-0812">Transmembrane</keyword>
<dbReference type="EMBL" id="VTUZ01000003">
    <property type="protein sequence ID" value="KAA1014598.1"/>
    <property type="molecule type" value="Genomic_DNA"/>
</dbReference>
<reference evidence="4 5" key="1">
    <citation type="submission" date="2019-08" db="EMBL/GenBank/DDBJ databases">
        <title>Paraburkholderia sp. DCY113.</title>
        <authorList>
            <person name="Kang J."/>
        </authorList>
    </citation>
    <scope>NUCLEOTIDE SEQUENCE [LARGE SCALE GENOMIC DNA]</scope>
    <source>
        <strain evidence="4 5">DCY113</strain>
    </source>
</reference>
<dbReference type="Pfam" id="PF04173">
    <property type="entry name" value="DoxD"/>
    <property type="match status" value="1"/>
</dbReference>
<dbReference type="Proteomes" id="UP000325273">
    <property type="component" value="Unassembled WGS sequence"/>
</dbReference>
<feature type="transmembrane region" description="Helical" evidence="1">
    <location>
        <begin position="200"/>
        <end position="223"/>
    </location>
</feature>
<dbReference type="PIRSF" id="PIRSF037390">
    <property type="entry name" value="Thiosulph_Quin_oxidored_DoxA-D"/>
    <property type="match status" value="1"/>
</dbReference>
<keyword evidence="1" id="KW-1133">Transmembrane helix</keyword>
<dbReference type="InterPro" id="IPR017192">
    <property type="entry name" value="ThioSO4-Q_OxRdtase_DoxA/D"/>
</dbReference>
<keyword evidence="1" id="KW-0472">Membrane</keyword>
<evidence type="ECO:0000256" key="1">
    <source>
        <dbReference type="SAM" id="Phobius"/>
    </source>
</evidence>
<sequence>MATLPLEATTVGAQRNDALRSWRLAGVALAVTRFIQGFIYWGGGSRRFIYGPSKLDPHAPHWMAYKFQTAMPGALFGLDHLIAFMLQHFYVLYVGVIVFSAVELVFGLMLMVGLVTRLGALVSMLLSVVLMALFGWQGATCIDEWTMAACNLAMGTTLLLAGGSAYSIDNVLLRIRPALSGKAWFQWMGGSLPLPQSDRAYRTLALALFAFVAAYNIGTYSYFRGSVVTPFHGGPVSPTVHHLTMRDGKLLAGGQVRFHVYLDAGTPEAPVHVVEAALLGPDQTVIEHWDAAALSKLPKGAFSNDFAYNQFAAGPYGIRASMGAAATITLPPGPHSNVSPETRVTLRLTDVDGRSFTTQLESTG</sequence>
<dbReference type="AlphaFoldDB" id="A0A5B0HHP2"/>
<evidence type="ECO:0000313" key="5">
    <source>
        <dbReference type="Proteomes" id="UP000325273"/>
    </source>
</evidence>
<name>A0A5B0HHP2_9BURK</name>
<evidence type="ECO:0000259" key="2">
    <source>
        <dbReference type="Pfam" id="PF04173"/>
    </source>
</evidence>
<comment type="caution">
    <text evidence="4">The sequence shown here is derived from an EMBL/GenBank/DDBJ whole genome shotgun (WGS) entry which is preliminary data.</text>
</comment>
<feature type="transmembrane region" description="Helical" evidence="1">
    <location>
        <begin position="118"/>
        <end position="136"/>
    </location>
</feature>
<feature type="transmembrane region" description="Helical" evidence="1">
    <location>
        <begin position="148"/>
        <end position="168"/>
    </location>
</feature>
<keyword evidence="5" id="KW-1185">Reference proteome</keyword>
<evidence type="ECO:0000313" key="4">
    <source>
        <dbReference type="EMBL" id="KAA1014598.1"/>
    </source>
</evidence>
<accession>A0A5B0HHP2</accession>